<dbReference type="InterPro" id="IPR011335">
    <property type="entry name" value="Restrct_endonuc-II-like"/>
</dbReference>
<dbReference type="NCBIfam" id="NF009150">
    <property type="entry name" value="PRK12497.1-3"/>
    <property type="match status" value="1"/>
</dbReference>
<dbReference type="PANTHER" id="PTHR34039">
    <property type="entry name" value="UPF0102 PROTEIN YRAN"/>
    <property type="match status" value="1"/>
</dbReference>
<gene>
    <name evidence="3" type="ORF">AVENLUH5627_01876</name>
</gene>
<evidence type="ECO:0000313" key="4">
    <source>
        <dbReference type="Proteomes" id="UP000075680"/>
    </source>
</evidence>
<dbReference type="InterPro" id="IPR011856">
    <property type="entry name" value="tRNA_endonuc-like_dom_sf"/>
</dbReference>
<protein>
    <recommendedName>
        <fullName evidence="2">UPF0102 protein AVENLUH5627_01876</fullName>
    </recommendedName>
</protein>
<evidence type="ECO:0000256" key="1">
    <source>
        <dbReference type="ARBA" id="ARBA00006738"/>
    </source>
</evidence>
<dbReference type="SUPFAM" id="SSF52980">
    <property type="entry name" value="Restriction endonuclease-like"/>
    <property type="match status" value="1"/>
</dbReference>
<dbReference type="EMBL" id="JRUE01000170">
    <property type="protein sequence ID" value="KXZ68116.1"/>
    <property type="molecule type" value="Genomic_DNA"/>
</dbReference>
<dbReference type="InterPro" id="IPR003509">
    <property type="entry name" value="UPF0102_YraN-like"/>
</dbReference>
<dbReference type="Pfam" id="PF02021">
    <property type="entry name" value="UPF0102"/>
    <property type="match status" value="1"/>
</dbReference>
<dbReference type="NCBIfam" id="TIGR00252">
    <property type="entry name" value="YraN family protein"/>
    <property type="match status" value="1"/>
</dbReference>
<dbReference type="GO" id="GO:0003676">
    <property type="term" value="F:nucleic acid binding"/>
    <property type="evidence" value="ECO:0007669"/>
    <property type="project" value="InterPro"/>
</dbReference>
<dbReference type="Gene3D" id="3.40.1350.10">
    <property type="match status" value="1"/>
</dbReference>
<organism evidence="3 4">
    <name type="scientific">Acinetobacter venetianus</name>
    <dbReference type="NCBI Taxonomy" id="52133"/>
    <lineage>
        <taxon>Bacteria</taxon>
        <taxon>Pseudomonadati</taxon>
        <taxon>Pseudomonadota</taxon>
        <taxon>Gammaproteobacteria</taxon>
        <taxon>Moraxellales</taxon>
        <taxon>Moraxellaceae</taxon>
        <taxon>Acinetobacter</taxon>
    </lineage>
</organism>
<accession>A0A150HNH9</accession>
<evidence type="ECO:0000313" key="3">
    <source>
        <dbReference type="EMBL" id="KXZ68116.1"/>
    </source>
</evidence>
<comment type="caution">
    <text evidence="3">The sequence shown here is derived from an EMBL/GenBank/DDBJ whole genome shotgun (WGS) entry which is preliminary data.</text>
</comment>
<dbReference type="PATRIC" id="fig|52133.18.peg.1955"/>
<dbReference type="Proteomes" id="UP000075680">
    <property type="component" value="Unassembled WGS sequence"/>
</dbReference>
<dbReference type="HAMAP" id="MF_00048">
    <property type="entry name" value="UPF0102"/>
    <property type="match status" value="1"/>
</dbReference>
<dbReference type="AlphaFoldDB" id="A0A150HNH9"/>
<comment type="similarity">
    <text evidence="1 2">Belongs to the UPF0102 family.</text>
</comment>
<reference evidence="3 4" key="1">
    <citation type="journal article" date="2016" name="Sci. Rep.">
        <title>Genomic and phenotypic characterization of the species Acinetobacter venetianus.</title>
        <authorList>
            <person name="Fondi M."/>
            <person name="Maida I."/>
            <person name="Perrin E."/>
            <person name="Orlandini V."/>
            <person name="La Torre L."/>
            <person name="Bosi E."/>
            <person name="Negroni A."/>
            <person name="Zanaroli G."/>
            <person name="Fava F."/>
            <person name="Decorosi F."/>
            <person name="Giovannetti L."/>
            <person name="Viti C."/>
            <person name="Vaneechoutte M."/>
            <person name="Dijkshoorn L."/>
            <person name="Fani R."/>
        </authorList>
    </citation>
    <scope>NUCLEOTIDE SEQUENCE [LARGE SCALE GENOMIC DNA]</scope>
    <source>
        <strain evidence="3 4">LUH5627</strain>
    </source>
</reference>
<dbReference type="PANTHER" id="PTHR34039:SF1">
    <property type="entry name" value="UPF0102 PROTEIN YRAN"/>
    <property type="match status" value="1"/>
</dbReference>
<proteinExistence type="inferred from homology"/>
<sequence>MQKKKNELGQWAEQRALTFLQTHQCEYISRNYHSRYGEIDLIVKRKNELIFVEVKARSAGSYAAACEVITSSQRRKIIKTAQLFLQENPDYYDFDCRFDVICFDFPQKIAKTVQPDFSKLKYDQQWIEHAFTLDEVNI</sequence>
<name>A0A150HNH9_9GAMM</name>
<evidence type="ECO:0000256" key="2">
    <source>
        <dbReference type="HAMAP-Rule" id="MF_00048"/>
    </source>
</evidence>
<dbReference type="RefSeq" id="WP_019384973.1">
    <property type="nucleotide sequence ID" value="NZ_CP173025.1"/>
</dbReference>